<dbReference type="CDD" id="cd00118">
    <property type="entry name" value="LysM"/>
    <property type="match status" value="2"/>
</dbReference>
<proteinExistence type="inferred from homology"/>
<evidence type="ECO:0000256" key="1">
    <source>
        <dbReference type="ARBA" id="ARBA00022669"/>
    </source>
</evidence>
<dbReference type="PROSITE" id="PS51782">
    <property type="entry name" value="LYSM"/>
    <property type="match status" value="2"/>
</dbReference>
<comment type="caution">
    <text evidence="5">The sequence shown here is derived from an EMBL/GenBank/DDBJ whole genome shotgun (WGS) entry which is preliminary data.</text>
</comment>
<protein>
    <recommendedName>
        <fullName evidence="4">LysM domain-containing protein</fullName>
    </recommendedName>
</protein>
<dbReference type="Pfam" id="PF01476">
    <property type="entry name" value="LysM"/>
    <property type="match status" value="2"/>
</dbReference>
<evidence type="ECO:0000313" key="6">
    <source>
        <dbReference type="Proteomes" id="UP001498476"/>
    </source>
</evidence>
<feature type="domain" description="LysM" evidence="4">
    <location>
        <begin position="212"/>
        <end position="258"/>
    </location>
</feature>
<feature type="domain" description="LysM" evidence="4">
    <location>
        <begin position="134"/>
        <end position="180"/>
    </location>
</feature>
<dbReference type="InterPro" id="IPR036779">
    <property type="entry name" value="LysM_dom_sf"/>
</dbReference>
<reference evidence="5 6" key="1">
    <citation type="journal article" date="2025" name="Microbiol. Resour. Announc.">
        <title>Draft genome sequences for Neonectria magnoliae and Neonectria punicea, canker pathogens of Liriodendron tulipifera and Acer saccharum in West Virginia.</title>
        <authorList>
            <person name="Petronek H.M."/>
            <person name="Kasson M.T."/>
            <person name="Metheny A.M."/>
            <person name="Stauder C.M."/>
            <person name="Lovett B."/>
            <person name="Lynch S.C."/>
            <person name="Garnas J.R."/>
            <person name="Kasson L.R."/>
            <person name="Stajich J.E."/>
        </authorList>
    </citation>
    <scope>NUCLEOTIDE SEQUENCE [LARGE SCALE GENOMIC DNA]</scope>
    <source>
        <strain evidence="5 6">NRRL 64653</strain>
    </source>
</reference>
<evidence type="ECO:0000259" key="4">
    <source>
        <dbReference type="PROSITE" id="PS51782"/>
    </source>
</evidence>
<comment type="similarity">
    <text evidence="3">Belongs to the secreted LysM effector family.</text>
</comment>
<dbReference type="SUPFAM" id="SSF54106">
    <property type="entry name" value="LysM domain"/>
    <property type="match status" value="2"/>
</dbReference>
<dbReference type="PANTHER" id="PTHR34997">
    <property type="entry name" value="AM15"/>
    <property type="match status" value="1"/>
</dbReference>
<dbReference type="SMART" id="SM00257">
    <property type="entry name" value="LysM"/>
    <property type="match status" value="2"/>
</dbReference>
<keyword evidence="6" id="KW-1185">Reference proteome</keyword>
<evidence type="ECO:0000256" key="2">
    <source>
        <dbReference type="ARBA" id="ARBA00023026"/>
    </source>
</evidence>
<dbReference type="PANTHER" id="PTHR34997:SF18">
    <property type="entry name" value="LYSM DOMAIN-CONTAINING PROTEIN"/>
    <property type="match status" value="1"/>
</dbReference>
<organism evidence="5 6">
    <name type="scientific">Neonectria punicea</name>
    <dbReference type="NCBI Taxonomy" id="979145"/>
    <lineage>
        <taxon>Eukaryota</taxon>
        <taxon>Fungi</taxon>
        <taxon>Dikarya</taxon>
        <taxon>Ascomycota</taxon>
        <taxon>Pezizomycotina</taxon>
        <taxon>Sordariomycetes</taxon>
        <taxon>Hypocreomycetidae</taxon>
        <taxon>Hypocreales</taxon>
        <taxon>Nectriaceae</taxon>
        <taxon>Neonectria</taxon>
    </lineage>
</organism>
<evidence type="ECO:0000256" key="3">
    <source>
        <dbReference type="ARBA" id="ARBA00044955"/>
    </source>
</evidence>
<dbReference type="InterPro" id="IPR052210">
    <property type="entry name" value="LysM1-like"/>
</dbReference>
<dbReference type="Gene3D" id="3.10.350.10">
    <property type="entry name" value="LysM domain"/>
    <property type="match status" value="3"/>
</dbReference>
<accession>A0ABR1GQD9</accession>
<gene>
    <name evidence="5" type="ORF">QQX98_010293</name>
</gene>
<name>A0ABR1GQD9_9HYPO</name>
<keyword evidence="1" id="KW-0147">Chitin-binding</keyword>
<dbReference type="EMBL" id="JAZAVJ010000222">
    <property type="protein sequence ID" value="KAK7403923.1"/>
    <property type="molecule type" value="Genomic_DNA"/>
</dbReference>
<dbReference type="InterPro" id="IPR018392">
    <property type="entry name" value="LysM"/>
</dbReference>
<evidence type="ECO:0000313" key="5">
    <source>
        <dbReference type="EMBL" id="KAK7403923.1"/>
    </source>
</evidence>
<dbReference type="Proteomes" id="UP001498476">
    <property type="component" value="Unassembled WGS sequence"/>
</dbReference>
<sequence length="263" mass="28528">MPESVNSCDYVMTAWEVSLEDFLSWNPSLVNVDPCYLQPGYRYCTTNDTSSLVYVCEDLAYDFSISEVQLKSWNSWIGSDCDTGLYQDLGETEERYVCVRIGSATGTQVPTTTSSTSAASIGPTQTGIIEDCTAFYTVQDGDSCASIDSEYGITFAQLYAWNPAIGSDCENLWLGYAYCVATQALSTATLTSTTSSSPAAPTMSGTASTCSEYYTISSGDGCWSVQQKFDLDFATLYRWNTGIGSDCENFWLGYSICVAGGPE</sequence>
<keyword evidence="2" id="KW-0843">Virulence</keyword>